<accession>A0ABV9I3M2</accession>
<dbReference type="RefSeq" id="WP_379982352.1">
    <property type="nucleotide sequence ID" value="NZ_JBHSFV010000017.1"/>
</dbReference>
<dbReference type="EMBL" id="JBHSFV010000017">
    <property type="protein sequence ID" value="MFC4636295.1"/>
    <property type="molecule type" value="Genomic_DNA"/>
</dbReference>
<name>A0ABV9I3M2_9FLAO</name>
<evidence type="ECO:0000313" key="1">
    <source>
        <dbReference type="EMBL" id="MFC4636295.1"/>
    </source>
</evidence>
<dbReference type="SUPFAM" id="SSF52266">
    <property type="entry name" value="SGNH hydrolase"/>
    <property type="match status" value="1"/>
</dbReference>
<evidence type="ECO:0008006" key="3">
    <source>
        <dbReference type="Google" id="ProtNLM"/>
    </source>
</evidence>
<sequence length="297" mass="34406">MKRFIKHILFLIGVLLVLLFVLDALYTKVYRESVPRNKVANLMAYKGDAIDYVFIGSSRVDNTIDAALIERKTEKTAINLGVQGGKLDDYYLMLQLLVDKKIQTETVFIQLDYVYNIDGTSEILKSELMPYIENPIIDAYVKERDLSYKTLRYVPFVRYMKFDYKIGFREFFSSSIGKLPKTNLSNGYSPKYNSQGATLKYSLPTKMAATNSVIQKIEKLANDHQINLIFFTAPFCGATQNFEYIDQLKERFPTLIDYSRVFVDRDDYFYNCSHLNHKGAQEFTNLFVKAYLQTPPN</sequence>
<proteinExistence type="predicted"/>
<evidence type="ECO:0000313" key="2">
    <source>
        <dbReference type="Proteomes" id="UP001596043"/>
    </source>
</evidence>
<comment type="caution">
    <text evidence="1">The sequence shown here is derived from an EMBL/GenBank/DDBJ whole genome shotgun (WGS) entry which is preliminary data.</text>
</comment>
<reference evidence="2" key="1">
    <citation type="journal article" date="2019" name="Int. J. Syst. Evol. Microbiol.">
        <title>The Global Catalogue of Microorganisms (GCM) 10K type strain sequencing project: providing services to taxonomists for standard genome sequencing and annotation.</title>
        <authorList>
            <consortium name="The Broad Institute Genomics Platform"/>
            <consortium name="The Broad Institute Genome Sequencing Center for Infectious Disease"/>
            <person name="Wu L."/>
            <person name="Ma J."/>
        </authorList>
    </citation>
    <scope>NUCLEOTIDE SEQUENCE [LARGE SCALE GENOMIC DNA]</scope>
    <source>
        <strain evidence="2">YJ-61-S</strain>
    </source>
</reference>
<dbReference type="Proteomes" id="UP001596043">
    <property type="component" value="Unassembled WGS sequence"/>
</dbReference>
<gene>
    <name evidence="1" type="ORF">ACFO3O_20480</name>
</gene>
<protein>
    <recommendedName>
        <fullName evidence="3">SGNH/GDSL hydrolase family protein</fullName>
    </recommendedName>
</protein>
<keyword evidence="2" id="KW-1185">Reference proteome</keyword>
<organism evidence="1 2">
    <name type="scientific">Dokdonia ponticola</name>
    <dbReference type="NCBI Taxonomy" id="2041041"/>
    <lineage>
        <taxon>Bacteria</taxon>
        <taxon>Pseudomonadati</taxon>
        <taxon>Bacteroidota</taxon>
        <taxon>Flavobacteriia</taxon>
        <taxon>Flavobacteriales</taxon>
        <taxon>Flavobacteriaceae</taxon>
        <taxon>Dokdonia</taxon>
    </lineage>
</organism>